<reference evidence="10" key="2">
    <citation type="submission" date="2021-04" db="EMBL/GenBank/DDBJ databases">
        <authorList>
            <person name="Gilroy R."/>
        </authorList>
    </citation>
    <scope>NUCLEOTIDE SEQUENCE</scope>
    <source>
        <strain evidence="10">CHK169-2315</strain>
    </source>
</reference>
<evidence type="ECO:0000256" key="1">
    <source>
        <dbReference type="ARBA" id="ARBA00001941"/>
    </source>
</evidence>
<evidence type="ECO:0000256" key="7">
    <source>
        <dbReference type="ARBA" id="ARBA00022723"/>
    </source>
</evidence>
<dbReference type="PANTHER" id="PTHR34448:SF3">
    <property type="entry name" value="AMINOPEPTIDASE AMPS"/>
    <property type="match status" value="1"/>
</dbReference>
<evidence type="ECO:0000256" key="6">
    <source>
        <dbReference type="ARBA" id="ARBA00022670"/>
    </source>
</evidence>
<organism evidence="10 11">
    <name type="scientific">Candidatus Pseudogracilibacillus intestinigallinarum</name>
    <dbReference type="NCBI Taxonomy" id="2838742"/>
    <lineage>
        <taxon>Bacteria</taxon>
        <taxon>Bacillati</taxon>
        <taxon>Bacillota</taxon>
        <taxon>Bacilli</taxon>
        <taxon>Bacillales</taxon>
        <taxon>Bacillaceae</taxon>
        <taxon>Pseudogracilibacillus</taxon>
    </lineage>
</organism>
<evidence type="ECO:0000313" key="11">
    <source>
        <dbReference type="Proteomes" id="UP000823937"/>
    </source>
</evidence>
<dbReference type="AlphaFoldDB" id="A0A9D1PN48"/>
<dbReference type="PRINTS" id="PR00919">
    <property type="entry name" value="THERMOPTASE"/>
</dbReference>
<dbReference type="SUPFAM" id="SSF144052">
    <property type="entry name" value="Thermophilic metalloprotease-like"/>
    <property type="match status" value="1"/>
</dbReference>
<gene>
    <name evidence="10" type="ORF">H9895_07180</name>
</gene>
<keyword evidence="6" id="KW-0645">Protease</keyword>
<evidence type="ECO:0000256" key="2">
    <source>
        <dbReference type="ARBA" id="ARBA00001946"/>
    </source>
</evidence>
<dbReference type="PANTHER" id="PTHR34448">
    <property type="entry name" value="AMINOPEPTIDASE"/>
    <property type="match status" value="1"/>
</dbReference>
<dbReference type="EMBL" id="DXHX01000114">
    <property type="protein sequence ID" value="HIV74841.1"/>
    <property type="molecule type" value="Genomic_DNA"/>
</dbReference>
<comment type="cofactor">
    <cofactor evidence="3">
        <name>Zn(2+)</name>
        <dbReference type="ChEBI" id="CHEBI:29105"/>
    </cofactor>
</comment>
<dbReference type="InterPro" id="IPR035097">
    <property type="entry name" value="M29_N-terminal"/>
</dbReference>
<protein>
    <submittedName>
        <fullName evidence="10">Aminopeptidase</fullName>
    </submittedName>
</protein>
<proteinExistence type="inferred from homology"/>
<dbReference type="Gene3D" id="3.40.1830.10">
    <property type="entry name" value="Thermophilic metalloprotease (M29)"/>
    <property type="match status" value="1"/>
</dbReference>
<keyword evidence="8" id="KW-0378">Hydrolase</keyword>
<dbReference type="GO" id="GO:0006508">
    <property type="term" value="P:proteolysis"/>
    <property type="evidence" value="ECO:0007669"/>
    <property type="project" value="UniProtKB-KW"/>
</dbReference>
<comment type="similarity">
    <text evidence="4">Belongs to the peptidase M29 family.</text>
</comment>
<keyword evidence="7" id="KW-0479">Metal-binding</keyword>
<dbReference type="GO" id="GO:0004177">
    <property type="term" value="F:aminopeptidase activity"/>
    <property type="evidence" value="ECO:0007669"/>
    <property type="project" value="UniProtKB-KW"/>
</dbReference>
<dbReference type="InterPro" id="IPR000787">
    <property type="entry name" value="Peptidase_M29"/>
</dbReference>
<evidence type="ECO:0000256" key="9">
    <source>
        <dbReference type="ARBA" id="ARBA00023049"/>
    </source>
</evidence>
<dbReference type="Proteomes" id="UP000823937">
    <property type="component" value="Unassembled WGS sequence"/>
</dbReference>
<comment type="caution">
    <text evidence="10">The sequence shown here is derived from an EMBL/GenBank/DDBJ whole genome shotgun (WGS) entry which is preliminary data.</text>
</comment>
<dbReference type="InterPro" id="IPR052170">
    <property type="entry name" value="M29_Exopeptidase"/>
</dbReference>
<evidence type="ECO:0000256" key="8">
    <source>
        <dbReference type="ARBA" id="ARBA00022801"/>
    </source>
</evidence>
<keyword evidence="9" id="KW-0482">Metalloprotease</keyword>
<comment type="cofactor">
    <cofactor evidence="1">
        <name>Co(2+)</name>
        <dbReference type="ChEBI" id="CHEBI:48828"/>
    </cofactor>
</comment>
<evidence type="ECO:0000256" key="5">
    <source>
        <dbReference type="ARBA" id="ARBA00022438"/>
    </source>
</evidence>
<name>A0A9D1PN48_9BACI</name>
<sequence length="411" mass="45922">MEQQNMEKYAQLVLQKGVNIQKNQPLVINAPIEGAYFVREMAKQAYALGAKEVHVNWADDTLTYLTYKHANEEVFQTYPKWKVMLQESYAEQGAAFVSIHATDPDLLQDVDPTRIAEANKSAGIALKTYREYIMNDKVCWTVISIPTTGWAKKVFPDVSEEEAIEKLWHEIMKMVRVDKEDPIAAWDAHNDLLKKANDYLNEKQYEKLVLKAEGTNLEVGLPKDHIWAGGVAISEDGTVFNPNMPTEEVFTAPHKYNVNGVVSSTKPLNYGGNVIDDFQLTFKDGMVVDYQAKQGEEVLKHLLESDDGAKRLGELALVPHESPISQSGLIFYNTLFDENASCHIALGKAYPTNVARGPEMDEAALDKNGINDSMVHVDFMIGSAEMNIDGVTADGKVEPIFKDGTWAVTFK</sequence>
<evidence type="ECO:0000256" key="4">
    <source>
        <dbReference type="ARBA" id="ARBA00008236"/>
    </source>
</evidence>
<accession>A0A9D1PN48</accession>
<comment type="cofactor">
    <cofactor evidence="2">
        <name>Mg(2+)</name>
        <dbReference type="ChEBI" id="CHEBI:18420"/>
    </cofactor>
</comment>
<dbReference type="Pfam" id="PF02073">
    <property type="entry name" value="Peptidase_M29"/>
    <property type="match status" value="1"/>
</dbReference>
<dbReference type="GO" id="GO:0046872">
    <property type="term" value="F:metal ion binding"/>
    <property type="evidence" value="ECO:0007669"/>
    <property type="project" value="UniProtKB-KW"/>
</dbReference>
<evidence type="ECO:0000256" key="3">
    <source>
        <dbReference type="ARBA" id="ARBA00001947"/>
    </source>
</evidence>
<keyword evidence="5 10" id="KW-0031">Aminopeptidase</keyword>
<reference evidence="10" key="1">
    <citation type="journal article" date="2021" name="PeerJ">
        <title>Extensive microbial diversity within the chicken gut microbiome revealed by metagenomics and culture.</title>
        <authorList>
            <person name="Gilroy R."/>
            <person name="Ravi A."/>
            <person name="Getino M."/>
            <person name="Pursley I."/>
            <person name="Horton D.L."/>
            <person name="Alikhan N.F."/>
            <person name="Baker D."/>
            <person name="Gharbi K."/>
            <person name="Hall N."/>
            <person name="Watson M."/>
            <person name="Adriaenssens E.M."/>
            <person name="Foster-Nyarko E."/>
            <person name="Jarju S."/>
            <person name="Secka A."/>
            <person name="Antonio M."/>
            <person name="Oren A."/>
            <person name="Chaudhuri R.R."/>
            <person name="La Ragione R."/>
            <person name="Hildebrand F."/>
            <person name="Pallen M.J."/>
        </authorList>
    </citation>
    <scope>NUCLEOTIDE SEQUENCE</scope>
    <source>
        <strain evidence="10">CHK169-2315</strain>
    </source>
</reference>
<evidence type="ECO:0000313" key="10">
    <source>
        <dbReference type="EMBL" id="HIV74841.1"/>
    </source>
</evidence>
<dbReference type="GO" id="GO:0008237">
    <property type="term" value="F:metallopeptidase activity"/>
    <property type="evidence" value="ECO:0007669"/>
    <property type="project" value="UniProtKB-KW"/>
</dbReference>